<keyword evidence="3" id="KW-1185">Reference proteome</keyword>
<sequence length="241" mass="25258">MSSPARAVRAVLISQVLLGGAIVGLDLWRAPGAAAPGLYAPPSQGPSVRPYRPDLRPSDPSQPGAPAMRPMPEALEFDQADGTITVTGQIAPGDADRFVEWLDRTRPEATRVALDSSGGSVSDALAIGRTIRGAGWATRVGDGAVCLSACPYILAGGTDRQVAPGGVVGVHQHYFGQNTILPAFMAVSDLQRAQAGVMDYLVQMGVDLRLMPLALRTPPAEINVLEPEQMADLRLTTPAES</sequence>
<protein>
    <recommendedName>
        <fullName evidence="4">Periplasmic protein-like protein</fullName>
    </recommendedName>
</protein>
<evidence type="ECO:0000313" key="2">
    <source>
        <dbReference type="EMBL" id="TJZ87142.1"/>
    </source>
</evidence>
<name>A0A4U0QZS4_9RHOB</name>
<dbReference type="SUPFAM" id="SSF52096">
    <property type="entry name" value="ClpP/crotonase"/>
    <property type="match status" value="1"/>
</dbReference>
<accession>A0A4U0QZS4</accession>
<evidence type="ECO:0008006" key="4">
    <source>
        <dbReference type="Google" id="ProtNLM"/>
    </source>
</evidence>
<dbReference type="RefSeq" id="WP_136855200.1">
    <property type="nucleotide sequence ID" value="NZ_SUNH01000004.1"/>
</dbReference>
<dbReference type="Proteomes" id="UP000306223">
    <property type="component" value="Unassembled WGS sequence"/>
</dbReference>
<evidence type="ECO:0000256" key="1">
    <source>
        <dbReference type="SAM" id="MobiDB-lite"/>
    </source>
</evidence>
<organism evidence="2 3">
    <name type="scientific">Paracoccus hibiscisoli</name>
    <dbReference type="NCBI Taxonomy" id="2023261"/>
    <lineage>
        <taxon>Bacteria</taxon>
        <taxon>Pseudomonadati</taxon>
        <taxon>Pseudomonadota</taxon>
        <taxon>Alphaproteobacteria</taxon>
        <taxon>Rhodobacterales</taxon>
        <taxon>Paracoccaceae</taxon>
        <taxon>Paracoccus</taxon>
    </lineage>
</organism>
<dbReference type="OrthoDB" id="5936191at2"/>
<proteinExistence type="predicted"/>
<dbReference type="Gene3D" id="3.90.226.10">
    <property type="entry name" value="2-enoyl-CoA Hydratase, Chain A, domain 1"/>
    <property type="match status" value="1"/>
</dbReference>
<dbReference type="InterPro" id="IPR029045">
    <property type="entry name" value="ClpP/crotonase-like_dom_sf"/>
</dbReference>
<dbReference type="EMBL" id="SUNH01000004">
    <property type="protein sequence ID" value="TJZ87142.1"/>
    <property type="molecule type" value="Genomic_DNA"/>
</dbReference>
<dbReference type="AlphaFoldDB" id="A0A4U0QZS4"/>
<reference evidence="2 3" key="1">
    <citation type="submission" date="2019-04" db="EMBL/GenBank/DDBJ databases">
        <authorList>
            <person name="Li J."/>
        </authorList>
    </citation>
    <scope>NUCLEOTIDE SEQUENCE [LARGE SCALE GENOMIC DNA]</scope>
    <source>
        <strain evidence="2 3">CCTCC AB2016182</strain>
    </source>
</reference>
<gene>
    <name evidence="2" type="ORF">FA740_02515</name>
</gene>
<evidence type="ECO:0000313" key="3">
    <source>
        <dbReference type="Proteomes" id="UP000306223"/>
    </source>
</evidence>
<comment type="caution">
    <text evidence="2">The sequence shown here is derived from an EMBL/GenBank/DDBJ whole genome shotgun (WGS) entry which is preliminary data.</text>
</comment>
<feature type="region of interest" description="Disordered" evidence="1">
    <location>
        <begin position="36"/>
        <end position="70"/>
    </location>
</feature>